<comment type="caution">
    <text evidence="1">The sequence shown here is derived from an EMBL/GenBank/DDBJ whole genome shotgun (WGS) entry which is preliminary data.</text>
</comment>
<name>A0AAW0KS02_QUESU</name>
<reference evidence="1 2" key="1">
    <citation type="journal article" date="2018" name="Sci. Data">
        <title>The draft genome sequence of cork oak.</title>
        <authorList>
            <person name="Ramos A.M."/>
            <person name="Usie A."/>
            <person name="Barbosa P."/>
            <person name="Barros P.M."/>
            <person name="Capote T."/>
            <person name="Chaves I."/>
            <person name="Simoes F."/>
            <person name="Abreu I."/>
            <person name="Carrasquinho I."/>
            <person name="Faro C."/>
            <person name="Guimaraes J.B."/>
            <person name="Mendonca D."/>
            <person name="Nobrega F."/>
            <person name="Rodrigues L."/>
            <person name="Saibo N.J.M."/>
            <person name="Varela M.C."/>
            <person name="Egas C."/>
            <person name="Matos J."/>
            <person name="Miguel C.M."/>
            <person name="Oliveira M.M."/>
            <person name="Ricardo C.P."/>
            <person name="Goncalves S."/>
        </authorList>
    </citation>
    <scope>NUCLEOTIDE SEQUENCE [LARGE SCALE GENOMIC DNA]</scope>
    <source>
        <strain evidence="2">cv. HL8</strain>
    </source>
</reference>
<organism evidence="1 2">
    <name type="scientific">Quercus suber</name>
    <name type="common">Cork oak</name>
    <dbReference type="NCBI Taxonomy" id="58331"/>
    <lineage>
        <taxon>Eukaryota</taxon>
        <taxon>Viridiplantae</taxon>
        <taxon>Streptophyta</taxon>
        <taxon>Embryophyta</taxon>
        <taxon>Tracheophyta</taxon>
        <taxon>Spermatophyta</taxon>
        <taxon>Magnoliopsida</taxon>
        <taxon>eudicotyledons</taxon>
        <taxon>Gunneridae</taxon>
        <taxon>Pentapetalae</taxon>
        <taxon>rosids</taxon>
        <taxon>fabids</taxon>
        <taxon>Fagales</taxon>
        <taxon>Fagaceae</taxon>
        <taxon>Quercus</taxon>
    </lineage>
</organism>
<gene>
    <name evidence="1" type="ORF">CFP56_015640</name>
</gene>
<keyword evidence="2" id="KW-1185">Reference proteome</keyword>
<sequence length="18" mass="2150">MKSKLKSRPAEMWVQDKS</sequence>
<protein>
    <submittedName>
        <fullName evidence="1">Uncharacterized protein</fullName>
    </submittedName>
</protein>
<dbReference type="AlphaFoldDB" id="A0AAW0KS02"/>
<evidence type="ECO:0000313" key="2">
    <source>
        <dbReference type="Proteomes" id="UP000237347"/>
    </source>
</evidence>
<proteinExistence type="predicted"/>
<evidence type="ECO:0000313" key="1">
    <source>
        <dbReference type="EMBL" id="KAK7841243.1"/>
    </source>
</evidence>
<accession>A0AAW0KS02</accession>
<dbReference type="Proteomes" id="UP000237347">
    <property type="component" value="Unassembled WGS sequence"/>
</dbReference>
<dbReference type="EMBL" id="PKMF04000245">
    <property type="protein sequence ID" value="KAK7841243.1"/>
    <property type="molecule type" value="Genomic_DNA"/>
</dbReference>